<gene>
    <name evidence="6" type="ORF">SAMN02983006_01280</name>
</gene>
<evidence type="ECO:0000256" key="3">
    <source>
        <dbReference type="ARBA" id="ARBA00022989"/>
    </source>
</evidence>
<reference evidence="6 7" key="1">
    <citation type="submission" date="2016-10" db="EMBL/GenBank/DDBJ databases">
        <authorList>
            <person name="de Groot N.N."/>
        </authorList>
    </citation>
    <scope>NUCLEOTIDE SEQUENCE [LARGE SCALE GENOMIC DNA]</scope>
    <source>
        <strain evidence="6 7">ATCC 51327</strain>
    </source>
</reference>
<keyword evidence="3" id="KW-1133">Transmembrane helix</keyword>
<name>A0A1I4I2A8_9FIRM</name>
<dbReference type="Proteomes" id="UP000199006">
    <property type="component" value="Unassembled WGS sequence"/>
</dbReference>
<dbReference type="OrthoDB" id="9800202at2"/>
<keyword evidence="7" id="KW-1185">Reference proteome</keyword>
<evidence type="ECO:0000313" key="6">
    <source>
        <dbReference type="EMBL" id="SFL48558.1"/>
    </source>
</evidence>
<sequence length="140" mass="16261">MHKNFTENEIIRFLGKLANKWGTGHDSVSKILQRTKVFLQEKKDKIKFLEKVIILLEMLEAYSKEEYQIDDGSLGLIISALAYLILPTDLIPDMIAGFGFLDDLYAFKLVFEQLSDEIDNFKEWKAEHAELYQTRVIEVS</sequence>
<dbReference type="STRING" id="29563.SAMN02983006_01280"/>
<dbReference type="RefSeq" id="WP_089861153.1">
    <property type="nucleotide sequence ID" value="NZ_FOTI01000014.1"/>
</dbReference>
<dbReference type="GO" id="GO:0012505">
    <property type="term" value="C:endomembrane system"/>
    <property type="evidence" value="ECO:0007669"/>
    <property type="project" value="UniProtKB-SubCell"/>
</dbReference>
<proteinExistence type="predicted"/>
<dbReference type="InterPro" id="IPR010652">
    <property type="entry name" value="DUF1232"/>
</dbReference>
<dbReference type="Pfam" id="PF06803">
    <property type="entry name" value="DUF1232"/>
    <property type="match status" value="1"/>
</dbReference>
<evidence type="ECO:0000313" key="7">
    <source>
        <dbReference type="Proteomes" id="UP000199006"/>
    </source>
</evidence>
<keyword evidence="2" id="KW-0812">Transmembrane</keyword>
<accession>A0A1I4I2A8</accession>
<keyword evidence="4" id="KW-0472">Membrane</keyword>
<evidence type="ECO:0000256" key="4">
    <source>
        <dbReference type="ARBA" id="ARBA00023136"/>
    </source>
</evidence>
<protein>
    <submittedName>
        <fullName evidence="6">Uncharacterized membrane protein YkvA, DUF1232 family</fullName>
    </submittedName>
</protein>
<organism evidence="6 7">
    <name type="scientific">Halanaerobium salsuginis</name>
    <dbReference type="NCBI Taxonomy" id="29563"/>
    <lineage>
        <taxon>Bacteria</taxon>
        <taxon>Bacillati</taxon>
        <taxon>Bacillota</taxon>
        <taxon>Clostridia</taxon>
        <taxon>Halanaerobiales</taxon>
        <taxon>Halanaerobiaceae</taxon>
        <taxon>Halanaerobium</taxon>
    </lineage>
</organism>
<comment type="subcellular location">
    <subcellularLocation>
        <location evidence="1">Endomembrane system</location>
        <topology evidence="1">Multi-pass membrane protein</topology>
    </subcellularLocation>
</comment>
<feature type="domain" description="DUF1232" evidence="5">
    <location>
        <begin position="75"/>
        <end position="107"/>
    </location>
</feature>
<dbReference type="EMBL" id="FOTI01000014">
    <property type="protein sequence ID" value="SFL48558.1"/>
    <property type="molecule type" value="Genomic_DNA"/>
</dbReference>
<dbReference type="AlphaFoldDB" id="A0A1I4I2A8"/>
<evidence type="ECO:0000259" key="5">
    <source>
        <dbReference type="Pfam" id="PF06803"/>
    </source>
</evidence>
<evidence type="ECO:0000256" key="1">
    <source>
        <dbReference type="ARBA" id="ARBA00004127"/>
    </source>
</evidence>
<evidence type="ECO:0000256" key="2">
    <source>
        <dbReference type="ARBA" id="ARBA00022692"/>
    </source>
</evidence>